<dbReference type="Pfam" id="PF01807">
    <property type="entry name" value="Zn_ribbon_DnaG"/>
    <property type="match status" value="1"/>
</dbReference>
<evidence type="ECO:0000256" key="8">
    <source>
        <dbReference type="ARBA" id="ARBA00022833"/>
    </source>
</evidence>
<reference evidence="17 18" key="1">
    <citation type="journal article" date="2016" name="Nat. Commun.">
        <title>Thousands of microbial genomes shed light on interconnected biogeochemical processes in an aquifer system.</title>
        <authorList>
            <person name="Anantharaman K."/>
            <person name="Brown C.T."/>
            <person name="Hug L.A."/>
            <person name="Sharon I."/>
            <person name="Castelle C.J."/>
            <person name="Probst A.J."/>
            <person name="Thomas B.C."/>
            <person name="Singh A."/>
            <person name="Wilkins M.J."/>
            <person name="Karaoz U."/>
            <person name="Brodie E.L."/>
            <person name="Williams K.H."/>
            <person name="Hubbard S.S."/>
            <person name="Banfield J.F."/>
        </authorList>
    </citation>
    <scope>NUCLEOTIDE SEQUENCE [LARGE SCALE GENOMIC DNA]</scope>
</reference>
<dbReference type="SMART" id="SM00400">
    <property type="entry name" value="ZnF_CHCC"/>
    <property type="match status" value="1"/>
</dbReference>
<dbReference type="HAMAP" id="MF_00974">
    <property type="entry name" value="DNA_primase_DnaG"/>
    <property type="match status" value="1"/>
</dbReference>
<evidence type="ECO:0000256" key="13">
    <source>
        <dbReference type="PIRNR" id="PIRNR002811"/>
    </source>
</evidence>
<keyword evidence="9" id="KW-0460">Magnesium</keyword>
<keyword evidence="3 12" id="KW-0808">Transferase</keyword>
<dbReference type="NCBIfam" id="TIGR01391">
    <property type="entry name" value="dnaG"/>
    <property type="match status" value="1"/>
</dbReference>
<evidence type="ECO:0000256" key="10">
    <source>
        <dbReference type="ARBA" id="ARBA00023125"/>
    </source>
</evidence>
<dbReference type="Pfam" id="PF08275">
    <property type="entry name" value="DNAG_N"/>
    <property type="match status" value="1"/>
</dbReference>
<keyword evidence="5 12" id="KW-0235">DNA replication</keyword>
<dbReference type="Pfam" id="PF10410">
    <property type="entry name" value="DnaB_bind"/>
    <property type="match status" value="1"/>
</dbReference>
<dbReference type="Gene3D" id="3.40.1360.10">
    <property type="match status" value="1"/>
</dbReference>
<keyword evidence="8 12" id="KW-0862">Zinc</keyword>
<dbReference type="InterPro" id="IPR036977">
    <property type="entry name" value="DNA_primase_Znf_CHC2"/>
</dbReference>
<dbReference type="SUPFAM" id="SSF56731">
    <property type="entry name" value="DNA primase core"/>
    <property type="match status" value="1"/>
</dbReference>
<evidence type="ECO:0000256" key="3">
    <source>
        <dbReference type="ARBA" id="ARBA00022679"/>
    </source>
</evidence>
<evidence type="ECO:0000313" key="18">
    <source>
        <dbReference type="Proteomes" id="UP000176855"/>
    </source>
</evidence>
<keyword evidence="1 12" id="KW-0240">DNA-directed RNA polymerase</keyword>
<dbReference type="PANTHER" id="PTHR30313:SF2">
    <property type="entry name" value="DNA PRIMASE"/>
    <property type="match status" value="1"/>
</dbReference>
<dbReference type="Proteomes" id="UP000176855">
    <property type="component" value="Unassembled WGS sequence"/>
</dbReference>
<keyword evidence="11 12" id="KW-0804">Transcription</keyword>
<dbReference type="InterPro" id="IPR037068">
    <property type="entry name" value="DNA_primase_core_N_sf"/>
</dbReference>
<dbReference type="InterPro" id="IPR019475">
    <property type="entry name" value="DNA_primase_DnaB-bd"/>
</dbReference>
<dbReference type="Gene3D" id="3.90.580.10">
    <property type="entry name" value="Zinc finger, CHC2-type domain"/>
    <property type="match status" value="1"/>
</dbReference>
<proteinExistence type="inferred from homology"/>
<evidence type="ECO:0000313" key="17">
    <source>
        <dbReference type="EMBL" id="OGZ63821.1"/>
    </source>
</evidence>
<evidence type="ECO:0000256" key="7">
    <source>
        <dbReference type="ARBA" id="ARBA00022771"/>
    </source>
</evidence>
<evidence type="ECO:0000256" key="12">
    <source>
        <dbReference type="HAMAP-Rule" id="MF_00974"/>
    </source>
</evidence>
<dbReference type="GO" id="GO:0005737">
    <property type="term" value="C:cytoplasm"/>
    <property type="evidence" value="ECO:0007669"/>
    <property type="project" value="TreeGrafter"/>
</dbReference>
<evidence type="ECO:0000256" key="4">
    <source>
        <dbReference type="ARBA" id="ARBA00022695"/>
    </source>
</evidence>
<dbReference type="CDD" id="cd03364">
    <property type="entry name" value="TOPRIM_DnaG_primases"/>
    <property type="match status" value="1"/>
</dbReference>
<dbReference type="InterPro" id="IPR002694">
    <property type="entry name" value="Znf_CHC2"/>
</dbReference>
<keyword evidence="4 12" id="KW-0548">Nucleotidyltransferase</keyword>
<evidence type="ECO:0000256" key="6">
    <source>
        <dbReference type="ARBA" id="ARBA00022723"/>
    </source>
</evidence>
<dbReference type="InterPro" id="IPR006171">
    <property type="entry name" value="TOPRIM_dom"/>
</dbReference>
<dbReference type="FunFam" id="3.90.580.10:FF:000001">
    <property type="entry name" value="DNA primase"/>
    <property type="match status" value="1"/>
</dbReference>
<evidence type="ECO:0000259" key="16">
    <source>
        <dbReference type="PROSITE" id="PS50880"/>
    </source>
</evidence>
<protein>
    <recommendedName>
        <fullName evidence="12 13">DNA primase</fullName>
        <ecNumber evidence="12">2.7.7.101</ecNumber>
    </recommendedName>
</protein>
<name>A0A1G2HNK7_9BACT</name>
<dbReference type="GO" id="GO:0006269">
    <property type="term" value="P:DNA replication, synthesis of primer"/>
    <property type="evidence" value="ECO:0007669"/>
    <property type="project" value="UniProtKB-UniRule"/>
</dbReference>
<feature type="zinc finger region" description="CHC2-type" evidence="12 14">
    <location>
        <begin position="35"/>
        <end position="59"/>
    </location>
</feature>
<comment type="caution">
    <text evidence="17">The sequence shown here is derived from an EMBL/GenBank/DDBJ whole genome shotgun (WGS) entry which is preliminary data.</text>
</comment>
<gene>
    <name evidence="12" type="primary">dnaG</name>
    <name evidence="17" type="ORF">A2730_00850</name>
</gene>
<evidence type="ECO:0000256" key="5">
    <source>
        <dbReference type="ARBA" id="ARBA00022705"/>
    </source>
</evidence>
<dbReference type="InterPro" id="IPR034151">
    <property type="entry name" value="TOPRIM_DnaG_bac"/>
</dbReference>
<dbReference type="GO" id="GO:1990077">
    <property type="term" value="C:primosome complex"/>
    <property type="evidence" value="ECO:0007669"/>
    <property type="project" value="UniProtKB-KW"/>
</dbReference>
<dbReference type="PANTHER" id="PTHR30313">
    <property type="entry name" value="DNA PRIMASE"/>
    <property type="match status" value="1"/>
</dbReference>
<dbReference type="EMBL" id="MHOO01000011">
    <property type="protein sequence ID" value="OGZ63821.1"/>
    <property type="molecule type" value="Genomic_DNA"/>
</dbReference>
<keyword evidence="2 12" id="KW-0639">Primosome</keyword>
<comment type="cofactor">
    <cofactor evidence="12 13 14">
        <name>Zn(2+)</name>
        <dbReference type="ChEBI" id="CHEBI:29105"/>
    </cofactor>
    <text evidence="12 13 14">Binds 1 zinc ion per monomer.</text>
</comment>
<dbReference type="InterPro" id="IPR013264">
    <property type="entry name" value="DNAG_N"/>
</dbReference>
<keyword evidence="10 12" id="KW-0238">DNA-binding</keyword>
<dbReference type="GO" id="GO:0000428">
    <property type="term" value="C:DNA-directed RNA polymerase complex"/>
    <property type="evidence" value="ECO:0007669"/>
    <property type="project" value="UniProtKB-KW"/>
</dbReference>
<dbReference type="STRING" id="1802202.A2730_00850"/>
<comment type="domain">
    <text evidence="12">Contains an N-terminal zinc-binding domain, a central core domain that contains the primase activity, and a C-terminal DnaB-binding domain.</text>
</comment>
<dbReference type="SUPFAM" id="SSF57783">
    <property type="entry name" value="Zinc beta-ribbon"/>
    <property type="match status" value="1"/>
</dbReference>
<dbReference type="GO" id="GO:0003899">
    <property type="term" value="F:DNA-directed RNA polymerase activity"/>
    <property type="evidence" value="ECO:0007669"/>
    <property type="project" value="UniProtKB-UniRule"/>
</dbReference>
<accession>A0A1G2HNK7</accession>
<dbReference type="InterPro" id="IPR006295">
    <property type="entry name" value="DNA_primase_DnaG"/>
</dbReference>
<dbReference type="PIRSF" id="PIRSF002811">
    <property type="entry name" value="DnaG"/>
    <property type="match status" value="1"/>
</dbReference>
<comment type="function">
    <text evidence="12 13">RNA polymerase that catalyzes the synthesis of short RNA molecules used as primers for DNA polymerase during DNA replication.</text>
</comment>
<dbReference type="PROSITE" id="PS50880">
    <property type="entry name" value="TOPRIM"/>
    <property type="match status" value="1"/>
</dbReference>
<comment type="similarity">
    <text evidence="12 13">Belongs to the DnaG primase family.</text>
</comment>
<comment type="catalytic activity">
    <reaction evidence="12">
        <text>ssDNA + n NTP = ssDNA/pppN(pN)n-1 hybrid + (n-1) diphosphate.</text>
        <dbReference type="EC" id="2.7.7.101"/>
    </reaction>
</comment>
<dbReference type="InterPro" id="IPR030846">
    <property type="entry name" value="DnaG_bac"/>
</dbReference>
<dbReference type="EC" id="2.7.7.101" evidence="12"/>
<comment type="subunit">
    <text evidence="12">Monomer. Interacts with DnaB.</text>
</comment>
<feature type="coiled-coil region" evidence="15">
    <location>
        <begin position="569"/>
        <end position="596"/>
    </location>
</feature>
<keyword evidence="15" id="KW-0175">Coiled coil</keyword>
<dbReference type="Pfam" id="PF13155">
    <property type="entry name" value="Toprim_2"/>
    <property type="match status" value="1"/>
</dbReference>
<dbReference type="InterPro" id="IPR050219">
    <property type="entry name" value="DnaG_primase"/>
</dbReference>
<evidence type="ECO:0000256" key="9">
    <source>
        <dbReference type="ARBA" id="ARBA00022842"/>
    </source>
</evidence>
<evidence type="ECO:0000256" key="11">
    <source>
        <dbReference type="ARBA" id="ARBA00023163"/>
    </source>
</evidence>
<evidence type="ECO:0000256" key="14">
    <source>
        <dbReference type="PIRSR" id="PIRSR002811-1"/>
    </source>
</evidence>
<keyword evidence="7 12" id="KW-0863">Zinc-finger</keyword>
<sequence length="609" mass="68598">MDSQIEEIKSKLSVVDVVGSYMKLAKTGANFRGVCPFHSEKKPSFFVSPARDLWHCFGCGAGSSIFDFVMKIEGVEFGDALRILANKAGVELKRENVQLRTERQRLYEICELACKFFEKQLEGGVGKEAEEYLLKRGIAKESIKKWRLGYSPDTWNGLSDFLIGKGYKREEVVKAGLAIQKEQRNDSYDRFRGRIMFPVFDLNSQPVGFGGRVFKQGSDKEIAKYINTPQTLLYDKSGILYGLNNAKLAIRKQNQCVVTEGYTDVIMCHQAGYENTVGASGTALTSQHMVILKRYSEKLILAFDMDIAGDSATKRGINGAQEQGFDIKIIETYLKNADPADIIVKDPAAWEQAVAQARGIMDYYFDSAFAAFNKNAPEGKRDIGKILLPVIKRLPNKIEQSYWIQKLSEMLGVKEEAVMEELVKTQVAERSSFARKDAKMADSAQDEVLGTEGRKKLIEEKVISLILKNPDYVKLIDEAHYAFFSEKTRNFLQKLSKIIEEQKPLAEGELVKDFRAIFDSLLSSKGEGVEAEFNSEVKNFLAALALRADADYQEDGQEEMSLCLLQLKNIELKNKLNKISEDIKKAEQENDHQKVNALIAEFNALTKEL</sequence>
<feature type="domain" description="Toprim" evidence="16">
    <location>
        <begin position="254"/>
        <end position="335"/>
    </location>
</feature>
<dbReference type="AlphaFoldDB" id="A0A1G2HNK7"/>
<evidence type="ECO:0000256" key="2">
    <source>
        <dbReference type="ARBA" id="ARBA00022515"/>
    </source>
</evidence>
<organism evidence="17 18">
    <name type="scientific">Candidatus Staskawiczbacteria bacterium RIFCSPHIGHO2_01_FULL_39_25</name>
    <dbReference type="NCBI Taxonomy" id="1802202"/>
    <lineage>
        <taxon>Bacteria</taxon>
        <taxon>Candidatus Staskawicziibacteriota</taxon>
    </lineage>
</organism>
<dbReference type="SMART" id="SM00493">
    <property type="entry name" value="TOPRIM"/>
    <property type="match status" value="1"/>
</dbReference>
<dbReference type="GO" id="GO:0003677">
    <property type="term" value="F:DNA binding"/>
    <property type="evidence" value="ECO:0007669"/>
    <property type="project" value="UniProtKB-KW"/>
</dbReference>
<dbReference type="GO" id="GO:0008270">
    <property type="term" value="F:zinc ion binding"/>
    <property type="evidence" value="ECO:0007669"/>
    <property type="project" value="UniProtKB-UniRule"/>
</dbReference>
<evidence type="ECO:0000256" key="15">
    <source>
        <dbReference type="SAM" id="Coils"/>
    </source>
</evidence>
<keyword evidence="6 12" id="KW-0479">Metal-binding</keyword>
<dbReference type="Gene3D" id="3.90.980.10">
    <property type="entry name" value="DNA primase, catalytic core, N-terminal domain"/>
    <property type="match status" value="1"/>
</dbReference>
<evidence type="ECO:0000256" key="1">
    <source>
        <dbReference type="ARBA" id="ARBA00022478"/>
    </source>
</evidence>